<feature type="transmembrane region" description="Helical" evidence="1">
    <location>
        <begin position="26"/>
        <end position="54"/>
    </location>
</feature>
<feature type="transmembrane region" description="Helical" evidence="1">
    <location>
        <begin position="66"/>
        <end position="89"/>
    </location>
</feature>
<reference evidence="2" key="1">
    <citation type="submission" date="2022-12" db="EMBL/GenBank/DDBJ databases">
        <authorList>
            <person name="Deng Y."/>
            <person name="Zhang Y.-Q."/>
        </authorList>
    </citation>
    <scope>NUCLEOTIDE SEQUENCE</scope>
    <source>
        <strain evidence="2">CPCC 205372</strain>
    </source>
</reference>
<evidence type="ECO:0008006" key="4">
    <source>
        <dbReference type="Google" id="ProtNLM"/>
    </source>
</evidence>
<evidence type="ECO:0000313" key="3">
    <source>
        <dbReference type="Proteomes" id="UP001142153"/>
    </source>
</evidence>
<keyword evidence="1" id="KW-0472">Membrane</keyword>
<comment type="caution">
    <text evidence="2">The sequence shown here is derived from an EMBL/GenBank/DDBJ whole genome shotgun (WGS) entry which is preliminary data.</text>
</comment>
<evidence type="ECO:0000256" key="1">
    <source>
        <dbReference type="SAM" id="Phobius"/>
    </source>
</evidence>
<organism evidence="2 3">
    <name type="scientific">Mycobacterium hippophais</name>
    <dbReference type="NCBI Taxonomy" id="3016340"/>
    <lineage>
        <taxon>Bacteria</taxon>
        <taxon>Bacillati</taxon>
        <taxon>Actinomycetota</taxon>
        <taxon>Actinomycetes</taxon>
        <taxon>Mycobacteriales</taxon>
        <taxon>Mycobacteriaceae</taxon>
        <taxon>Mycobacterium</taxon>
    </lineage>
</organism>
<feature type="transmembrane region" description="Helical" evidence="1">
    <location>
        <begin position="200"/>
        <end position="220"/>
    </location>
</feature>
<proteinExistence type="predicted"/>
<dbReference type="Proteomes" id="UP001142153">
    <property type="component" value="Unassembled WGS sequence"/>
</dbReference>
<keyword evidence="1" id="KW-0812">Transmembrane</keyword>
<feature type="transmembrane region" description="Helical" evidence="1">
    <location>
        <begin position="161"/>
        <end position="180"/>
    </location>
</feature>
<evidence type="ECO:0000313" key="2">
    <source>
        <dbReference type="EMBL" id="MCZ8377361.1"/>
    </source>
</evidence>
<name>A0ABT4PLI0_9MYCO</name>
<keyword evidence="3" id="KW-1185">Reference proteome</keyword>
<keyword evidence="1" id="KW-1133">Transmembrane helix</keyword>
<accession>A0ABT4PLI0</accession>
<feature type="transmembrane region" description="Helical" evidence="1">
    <location>
        <begin position="134"/>
        <end position="154"/>
    </location>
</feature>
<sequence length="227" mass="25430">MVGIQSSPAQSVAVAEGPLTRRADRVLLFGAIVLGTCVLSLPGLVIVAIACLMLRRAYAAGEPHRPFSVTILGVFSLVDASFFFMGWGLETGANSTFLMQLFSTGFGRMFDGGYYIGFNTLMLGGSGGAGEKSWGLLCVAALFPIRLVAAWAFLKMKRWGFDFMIMTSWMYAFAWFGYLVNITQDYDLRFTHNEFGVVGWWAYNIWFITPFILLPWLYALNRNKWNR</sequence>
<dbReference type="EMBL" id="JAPZPY010000001">
    <property type="protein sequence ID" value="MCZ8377361.1"/>
    <property type="molecule type" value="Genomic_DNA"/>
</dbReference>
<gene>
    <name evidence="2" type="ORF">O6P37_00650</name>
</gene>
<dbReference type="RefSeq" id="WP_269892272.1">
    <property type="nucleotide sequence ID" value="NZ_JAPZPY010000001.1"/>
</dbReference>
<protein>
    <recommendedName>
        <fullName evidence="4">Emopamil-binding protein</fullName>
    </recommendedName>
</protein>